<organism evidence="1 2">
    <name type="scientific">Paramecium octaurelia</name>
    <dbReference type="NCBI Taxonomy" id="43137"/>
    <lineage>
        <taxon>Eukaryota</taxon>
        <taxon>Sar</taxon>
        <taxon>Alveolata</taxon>
        <taxon>Ciliophora</taxon>
        <taxon>Intramacronucleata</taxon>
        <taxon>Oligohymenophorea</taxon>
        <taxon>Peniculida</taxon>
        <taxon>Parameciidae</taxon>
        <taxon>Paramecium</taxon>
    </lineage>
</organism>
<dbReference type="OrthoDB" id="10343439at2759"/>
<protein>
    <submittedName>
        <fullName evidence="1">Uncharacterized protein</fullName>
    </submittedName>
</protein>
<accession>A0A8S1WZR4</accession>
<dbReference type="EMBL" id="CAJJDP010000109">
    <property type="protein sequence ID" value="CAD8195414.1"/>
    <property type="molecule type" value="Genomic_DNA"/>
</dbReference>
<reference evidence="1" key="1">
    <citation type="submission" date="2021-01" db="EMBL/GenBank/DDBJ databases">
        <authorList>
            <consortium name="Genoscope - CEA"/>
            <person name="William W."/>
        </authorList>
    </citation>
    <scope>NUCLEOTIDE SEQUENCE</scope>
</reference>
<dbReference type="Proteomes" id="UP000683925">
    <property type="component" value="Unassembled WGS sequence"/>
</dbReference>
<sequence length="59" mass="7387">MRSIREISDDIQKLIRLLEKKIRFNKEIAIKNYVRKYKKLLHEFREIEKVGELNRNWQD</sequence>
<proteinExistence type="predicted"/>
<name>A0A8S1WZR4_PAROT</name>
<evidence type="ECO:0000313" key="1">
    <source>
        <dbReference type="EMBL" id="CAD8195414.1"/>
    </source>
</evidence>
<comment type="caution">
    <text evidence="1">The sequence shown here is derived from an EMBL/GenBank/DDBJ whole genome shotgun (WGS) entry which is preliminary data.</text>
</comment>
<dbReference type="AlphaFoldDB" id="A0A8S1WZR4"/>
<keyword evidence="2" id="KW-1185">Reference proteome</keyword>
<evidence type="ECO:0000313" key="2">
    <source>
        <dbReference type="Proteomes" id="UP000683925"/>
    </source>
</evidence>
<gene>
    <name evidence="1" type="ORF">POCTA_138.1.T1090046</name>
</gene>